<organism evidence="1 2">
    <name type="scientific">Dentiscutata heterogama</name>
    <dbReference type="NCBI Taxonomy" id="1316150"/>
    <lineage>
        <taxon>Eukaryota</taxon>
        <taxon>Fungi</taxon>
        <taxon>Fungi incertae sedis</taxon>
        <taxon>Mucoromycota</taxon>
        <taxon>Glomeromycotina</taxon>
        <taxon>Glomeromycetes</taxon>
        <taxon>Diversisporales</taxon>
        <taxon>Gigasporaceae</taxon>
        <taxon>Dentiscutata</taxon>
    </lineage>
</organism>
<dbReference type="EMBL" id="CAJVPU010012343">
    <property type="protein sequence ID" value="CAG8622723.1"/>
    <property type="molecule type" value="Genomic_DNA"/>
</dbReference>
<proteinExistence type="predicted"/>
<feature type="non-terminal residue" evidence="1">
    <location>
        <position position="1"/>
    </location>
</feature>
<reference evidence="1" key="1">
    <citation type="submission" date="2021-06" db="EMBL/GenBank/DDBJ databases">
        <authorList>
            <person name="Kallberg Y."/>
            <person name="Tangrot J."/>
            <person name="Rosling A."/>
        </authorList>
    </citation>
    <scope>NUCLEOTIDE SEQUENCE</scope>
    <source>
        <strain evidence="1">IL203A</strain>
    </source>
</reference>
<comment type="caution">
    <text evidence="1">The sequence shown here is derived from an EMBL/GenBank/DDBJ whole genome shotgun (WGS) entry which is preliminary data.</text>
</comment>
<protein>
    <submittedName>
        <fullName evidence="1">10462_t:CDS:1</fullName>
    </submittedName>
</protein>
<evidence type="ECO:0000313" key="2">
    <source>
        <dbReference type="Proteomes" id="UP000789702"/>
    </source>
</evidence>
<keyword evidence="2" id="KW-1185">Reference proteome</keyword>
<sequence length="62" mass="7014">TQYQGLKFIDFGIAIDTETLPPSIHQDIKAGLMEASSMEWTIVTAVNTHRNAYLGQYKHFQS</sequence>
<name>A0ACA9MZW6_9GLOM</name>
<accession>A0ACA9MZW6</accession>
<dbReference type="Proteomes" id="UP000789702">
    <property type="component" value="Unassembled WGS sequence"/>
</dbReference>
<gene>
    <name evidence="1" type="ORF">DHETER_LOCUS8085</name>
</gene>
<evidence type="ECO:0000313" key="1">
    <source>
        <dbReference type="EMBL" id="CAG8622723.1"/>
    </source>
</evidence>